<dbReference type="Pfam" id="PF07883">
    <property type="entry name" value="Cupin_2"/>
    <property type="match status" value="1"/>
</dbReference>
<dbReference type="PANTHER" id="PTHR36440">
    <property type="entry name" value="PUTATIVE (AFU_ORTHOLOGUE AFUA_8G07350)-RELATED"/>
    <property type="match status" value="1"/>
</dbReference>
<evidence type="ECO:0000313" key="3">
    <source>
        <dbReference type="Proteomes" id="UP001559025"/>
    </source>
</evidence>
<dbReference type="InterPro" id="IPR053146">
    <property type="entry name" value="QDO-like"/>
</dbReference>
<dbReference type="RefSeq" id="WP_368804471.1">
    <property type="nucleotide sequence ID" value="NZ_JAZHFV010000006.1"/>
</dbReference>
<feature type="domain" description="Cupin type-2" evidence="1">
    <location>
        <begin position="44"/>
        <end position="110"/>
    </location>
</feature>
<dbReference type="InterPro" id="IPR013096">
    <property type="entry name" value="Cupin_2"/>
</dbReference>
<dbReference type="EMBL" id="JAZHFV010000006">
    <property type="protein sequence ID" value="MEX4009580.1"/>
    <property type="molecule type" value="Genomic_DNA"/>
</dbReference>
<gene>
    <name evidence="2" type="ORF">V1479_19885</name>
</gene>
<organism evidence="2 3">
    <name type="scientific">Neoaquamicrobium sediminum</name>
    <dbReference type="NCBI Taxonomy" id="1849104"/>
    <lineage>
        <taxon>Bacteria</taxon>
        <taxon>Pseudomonadati</taxon>
        <taxon>Pseudomonadota</taxon>
        <taxon>Alphaproteobacteria</taxon>
        <taxon>Hyphomicrobiales</taxon>
        <taxon>Phyllobacteriaceae</taxon>
        <taxon>Neoaquamicrobium</taxon>
    </lineage>
</organism>
<dbReference type="PANTHER" id="PTHR36440:SF1">
    <property type="entry name" value="PUTATIVE (AFU_ORTHOLOGUE AFUA_8G07350)-RELATED"/>
    <property type="match status" value="1"/>
</dbReference>
<reference evidence="2 3" key="1">
    <citation type="submission" date="2024-01" db="EMBL/GenBank/DDBJ databases">
        <title>New evidence supports the origin of RcGTA from prophage.</title>
        <authorList>
            <person name="Xu Y."/>
            <person name="Liu B."/>
            <person name="Chen F."/>
        </authorList>
    </citation>
    <scope>NUCLEOTIDE SEQUENCE [LARGE SCALE GENOMIC DNA]</scope>
    <source>
        <strain evidence="2 3">CBW1107-2</strain>
    </source>
</reference>
<dbReference type="SUPFAM" id="SSF51182">
    <property type="entry name" value="RmlC-like cupins"/>
    <property type="match status" value="1"/>
</dbReference>
<keyword evidence="3" id="KW-1185">Reference proteome</keyword>
<dbReference type="Proteomes" id="UP001559025">
    <property type="component" value="Unassembled WGS sequence"/>
</dbReference>
<name>A0ABV3WY13_9HYPH</name>
<comment type="caution">
    <text evidence="2">The sequence shown here is derived from an EMBL/GenBank/DDBJ whole genome shotgun (WGS) entry which is preliminary data.</text>
</comment>
<dbReference type="Gene3D" id="2.60.120.10">
    <property type="entry name" value="Jelly Rolls"/>
    <property type="match status" value="1"/>
</dbReference>
<dbReference type="InterPro" id="IPR014710">
    <property type="entry name" value="RmlC-like_jellyroll"/>
</dbReference>
<dbReference type="InterPro" id="IPR011051">
    <property type="entry name" value="RmlC_Cupin_sf"/>
</dbReference>
<proteinExistence type="predicted"/>
<accession>A0ABV3WY13</accession>
<protein>
    <submittedName>
        <fullName evidence="2">Cupin domain-containing protein</fullName>
    </submittedName>
</protein>
<sequence length="133" mass="14163">MTPRAPIVLPAGEGRSYAMPGMKAVFKADGDETANAYCVSEWWLEPGADGPGAHMHEGNDEIFVVLSGTVSVLVGEEWVTASEGTTIVVPAGVTHDFRNTTGQRTGVLNVFIPGGFEQRMPEILAWYAENPAG</sequence>
<evidence type="ECO:0000313" key="2">
    <source>
        <dbReference type="EMBL" id="MEX4009580.1"/>
    </source>
</evidence>
<evidence type="ECO:0000259" key="1">
    <source>
        <dbReference type="Pfam" id="PF07883"/>
    </source>
</evidence>